<dbReference type="SUPFAM" id="SSF57667">
    <property type="entry name" value="beta-beta-alpha zinc fingers"/>
    <property type="match status" value="4"/>
</dbReference>
<dbReference type="PANTHER" id="PTHR16515:SF49">
    <property type="entry name" value="GASTRULA ZINC FINGER PROTEIN XLCGF49.1-LIKE-RELATED"/>
    <property type="match status" value="1"/>
</dbReference>
<evidence type="ECO:0000256" key="8">
    <source>
        <dbReference type="ARBA" id="ARBA00023163"/>
    </source>
</evidence>
<evidence type="ECO:0000259" key="10">
    <source>
        <dbReference type="PROSITE" id="PS50157"/>
    </source>
</evidence>
<accession>A0A1B0DFF7</accession>
<dbReference type="EMBL" id="AJVK01033430">
    <property type="status" value="NOT_ANNOTATED_CDS"/>
    <property type="molecule type" value="Genomic_DNA"/>
</dbReference>
<comment type="subcellular location">
    <subcellularLocation>
        <location evidence="1">Nucleus</location>
    </subcellularLocation>
</comment>
<dbReference type="GO" id="GO:0010468">
    <property type="term" value="P:regulation of gene expression"/>
    <property type="evidence" value="ECO:0007669"/>
    <property type="project" value="TreeGrafter"/>
</dbReference>
<dbReference type="Pfam" id="PF00096">
    <property type="entry name" value="zf-C2H2"/>
    <property type="match status" value="5"/>
</dbReference>
<feature type="domain" description="C2H2-type" evidence="10">
    <location>
        <begin position="146"/>
        <end position="174"/>
    </location>
</feature>
<keyword evidence="7" id="KW-0238">DNA-binding</keyword>
<feature type="domain" description="C2H2-type" evidence="10">
    <location>
        <begin position="63"/>
        <end position="90"/>
    </location>
</feature>
<evidence type="ECO:0000256" key="7">
    <source>
        <dbReference type="ARBA" id="ARBA00023125"/>
    </source>
</evidence>
<proteinExistence type="predicted"/>
<evidence type="ECO:0000256" key="1">
    <source>
        <dbReference type="ARBA" id="ARBA00004123"/>
    </source>
</evidence>
<sequence length="314" mass="37343">DIKVEVKEELVYEDIIVKEEYSLEEQEVQYDQLEEIPKESKPPVIKFEITQIGDQPKKKKRKIRCQICWKSFENKGSLRAHSIVHRGEENFHCYFCSKAFSRKTSLRQHLIIHVEKHPVVCSKCNKPYKNSKCLKQHMARHLSKRHICNTCGMRFIFVTELNSHILKVHKEKDFQELFKQEVCKFCGKKFYKKYDYDAHQSVHSNERPFECSVCFSKFKAKSYLRIHFKNKHSDTKPIISCNVCGKIFNRKADMDFHKIIHAPEKIIPCNYCHKKFAHTKYLKNHMKVHKDLFLPHPINSVYIKPDPDYPGDIV</sequence>
<dbReference type="PROSITE" id="PS00028">
    <property type="entry name" value="ZINC_FINGER_C2H2_1"/>
    <property type="match status" value="8"/>
</dbReference>
<feature type="domain" description="C2H2-type" evidence="10">
    <location>
        <begin position="181"/>
        <end position="208"/>
    </location>
</feature>
<dbReference type="InterPro" id="IPR013087">
    <property type="entry name" value="Znf_C2H2_type"/>
</dbReference>
<keyword evidence="9" id="KW-0539">Nucleus</keyword>
<name>A0A1B0DFF7_PHLPP</name>
<evidence type="ECO:0000256" key="4">
    <source>
        <dbReference type="ARBA" id="ARBA00022771"/>
    </source>
</evidence>
<keyword evidence="5" id="KW-0862">Zinc</keyword>
<feature type="domain" description="C2H2-type" evidence="10">
    <location>
        <begin position="239"/>
        <end position="266"/>
    </location>
</feature>
<keyword evidence="12" id="KW-1185">Reference proteome</keyword>
<dbReference type="SMART" id="SM00355">
    <property type="entry name" value="ZnF_C2H2"/>
    <property type="match status" value="8"/>
</dbReference>
<dbReference type="GO" id="GO:0008270">
    <property type="term" value="F:zinc ion binding"/>
    <property type="evidence" value="ECO:0007669"/>
    <property type="project" value="UniProtKB-KW"/>
</dbReference>
<keyword evidence="6" id="KW-0805">Transcription regulation</keyword>
<dbReference type="VEuPathDB" id="VectorBase:PPAI006766"/>
<dbReference type="Proteomes" id="UP000092462">
    <property type="component" value="Unassembled WGS sequence"/>
</dbReference>
<dbReference type="GO" id="GO:0005634">
    <property type="term" value="C:nucleus"/>
    <property type="evidence" value="ECO:0007669"/>
    <property type="project" value="UniProtKB-SubCell"/>
</dbReference>
<evidence type="ECO:0000256" key="6">
    <source>
        <dbReference type="ARBA" id="ARBA00023015"/>
    </source>
</evidence>
<dbReference type="InterPro" id="IPR036236">
    <property type="entry name" value="Znf_C2H2_sf"/>
</dbReference>
<evidence type="ECO:0000313" key="12">
    <source>
        <dbReference type="Proteomes" id="UP000092462"/>
    </source>
</evidence>
<dbReference type="PROSITE" id="PS50157">
    <property type="entry name" value="ZINC_FINGER_C2H2_2"/>
    <property type="match status" value="8"/>
</dbReference>
<dbReference type="GO" id="GO:0003677">
    <property type="term" value="F:DNA binding"/>
    <property type="evidence" value="ECO:0007669"/>
    <property type="project" value="UniProtKB-KW"/>
</dbReference>
<organism evidence="11 12">
    <name type="scientific">Phlebotomus papatasi</name>
    <name type="common">Sandfly</name>
    <dbReference type="NCBI Taxonomy" id="29031"/>
    <lineage>
        <taxon>Eukaryota</taxon>
        <taxon>Metazoa</taxon>
        <taxon>Ecdysozoa</taxon>
        <taxon>Arthropoda</taxon>
        <taxon>Hexapoda</taxon>
        <taxon>Insecta</taxon>
        <taxon>Pterygota</taxon>
        <taxon>Neoptera</taxon>
        <taxon>Endopterygota</taxon>
        <taxon>Diptera</taxon>
        <taxon>Nematocera</taxon>
        <taxon>Psychodoidea</taxon>
        <taxon>Psychodidae</taxon>
        <taxon>Phlebotomus</taxon>
        <taxon>Phlebotomus</taxon>
    </lineage>
</organism>
<dbReference type="EnsemblMetazoa" id="PPAI006766-RA">
    <property type="protein sequence ID" value="PPAI006766-PA"/>
    <property type="gene ID" value="PPAI006766"/>
</dbReference>
<dbReference type="InterPro" id="IPR050331">
    <property type="entry name" value="Zinc_finger"/>
</dbReference>
<evidence type="ECO:0000256" key="2">
    <source>
        <dbReference type="ARBA" id="ARBA00022723"/>
    </source>
</evidence>
<keyword evidence="4" id="KW-0863">Zinc-finger</keyword>
<dbReference type="PANTHER" id="PTHR16515">
    <property type="entry name" value="PR DOMAIN ZINC FINGER PROTEIN"/>
    <property type="match status" value="1"/>
</dbReference>
<feature type="domain" description="C2H2-type" evidence="10">
    <location>
        <begin position="91"/>
        <end position="118"/>
    </location>
</feature>
<keyword evidence="2" id="KW-0479">Metal-binding</keyword>
<keyword evidence="3" id="KW-0677">Repeat</keyword>
<feature type="domain" description="C2H2-type" evidence="10">
    <location>
        <begin position="209"/>
        <end position="237"/>
    </location>
</feature>
<evidence type="ECO:0000256" key="3">
    <source>
        <dbReference type="ARBA" id="ARBA00022737"/>
    </source>
</evidence>
<evidence type="ECO:0000313" key="11">
    <source>
        <dbReference type="EnsemblMetazoa" id="PPAI006766-PA"/>
    </source>
</evidence>
<feature type="domain" description="C2H2-type" evidence="10">
    <location>
        <begin position="267"/>
        <end position="289"/>
    </location>
</feature>
<keyword evidence="8" id="KW-0804">Transcription</keyword>
<evidence type="ECO:0000256" key="9">
    <source>
        <dbReference type="ARBA" id="ARBA00023242"/>
    </source>
</evidence>
<protein>
    <recommendedName>
        <fullName evidence="10">C2H2-type domain-containing protein</fullName>
    </recommendedName>
</protein>
<dbReference type="AlphaFoldDB" id="A0A1B0DFF7"/>
<dbReference type="VEuPathDB" id="VectorBase:PPAPM1_005807"/>
<dbReference type="Gene3D" id="3.30.160.60">
    <property type="entry name" value="Classic Zinc Finger"/>
    <property type="match status" value="6"/>
</dbReference>
<evidence type="ECO:0000256" key="5">
    <source>
        <dbReference type="ARBA" id="ARBA00022833"/>
    </source>
</evidence>
<reference evidence="11" key="1">
    <citation type="submission" date="2022-08" db="UniProtKB">
        <authorList>
            <consortium name="EnsemblMetazoa"/>
        </authorList>
    </citation>
    <scope>IDENTIFICATION</scope>
    <source>
        <strain evidence="11">Israel</strain>
    </source>
</reference>
<feature type="domain" description="C2H2-type" evidence="10">
    <location>
        <begin position="119"/>
        <end position="146"/>
    </location>
</feature>